<evidence type="ECO:0000313" key="1">
    <source>
        <dbReference type="EMBL" id="PYH99146.1"/>
    </source>
</evidence>
<dbReference type="AlphaFoldDB" id="A0A319DNK0"/>
<evidence type="ECO:0000313" key="2">
    <source>
        <dbReference type="Proteomes" id="UP000247810"/>
    </source>
</evidence>
<sequence>MRPDGDPEITLNSYEPWMRDHGYGNTLCDRYWLIHWSGSSQSGSLACGTGIVPVRSPMIVLPPGTATSIEWSGVRSPSYATKSVFRPEWWVWTYVLSTGATRGGTLGNYLARPGHIAGLHSWLIQHPHRIFALPIDPPPLLIYVELVLPDTENQTSG</sequence>
<organism evidence="1 2">
    <name type="scientific">Aspergillus ellipticus CBS 707.79</name>
    <dbReference type="NCBI Taxonomy" id="1448320"/>
    <lineage>
        <taxon>Eukaryota</taxon>
        <taxon>Fungi</taxon>
        <taxon>Dikarya</taxon>
        <taxon>Ascomycota</taxon>
        <taxon>Pezizomycotina</taxon>
        <taxon>Eurotiomycetes</taxon>
        <taxon>Eurotiomycetidae</taxon>
        <taxon>Eurotiales</taxon>
        <taxon>Aspergillaceae</taxon>
        <taxon>Aspergillus</taxon>
        <taxon>Aspergillus subgen. Circumdati</taxon>
    </lineage>
</organism>
<proteinExistence type="predicted"/>
<dbReference type="Proteomes" id="UP000247810">
    <property type="component" value="Unassembled WGS sequence"/>
</dbReference>
<gene>
    <name evidence="1" type="ORF">BO71DRAFT_405699</name>
</gene>
<keyword evidence="2" id="KW-1185">Reference proteome</keyword>
<dbReference type="EMBL" id="KZ825805">
    <property type="protein sequence ID" value="PYH99146.1"/>
    <property type="molecule type" value="Genomic_DNA"/>
</dbReference>
<name>A0A319DNK0_9EURO</name>
<dbReference type="VEuPathDB" id="FungiDB:BO71DRAFT_405699"/>
<accession>A0A319DNK0</accession>
<reference evidence="1 2" key="1">
    <citation type="submission" date="2018-02" db="EMBL/GenBank/DDBJ databases">
        <title>The genomes of Aspergillus section Nigri reveals drivers in fungal speciation.</title>
        <authorList>
            <consortium name="DOE Joint Genome Institute"/>
            <person name="Vesth T.C."/>
            <person name="Nybo J."/>
            <person name="Theobald S."/>
            <person name="Brandl J."/>
            <person name="Frisvad J.C."/>
            <person name="Nielsen K.F."/>
            <person name="Lyhne E.K."/>
            <person name="Kogle M.E."/>
            <person name="Kuo A."/>
            <person name="Riley R."/>
            <person name="Clum A."/>
            <person name="Nolan M."/>
            <person name="Lipzen A."/>
            <person name="Salamov A."/>
            <person name="Henrissat B."/>
            <person name="Wiebenga A."/>
            <person name="De vries R.P."/>
            <person name="Grigoriev I.V."/>
            <person name="Mortensen U.H."/>
            <person name="Andersen M.R."/>
            <person name="Baker S.E."/>
        </authorList>
    </citation>
    <scope>NUCLEOTIDE SEQUENCE [LARGE SCALE GENOMIC DNA]</scope>
    <source>
        <strain evidence="1 2">CBS 707.79</strain>
    </source>
</reference>
<protein>
    <submittedName>
        <fullName evidence="1">Uncharacterized protein</fullName>
    </submittedName>
</protein>